<protein>
    <recommendedName>
        <fullName evidence="4">Lipoprotein</fullName>
    </recommendedName>
</protein>
<dbReference type="AlphaFoldDB" id="A0A511B2N9"/>
<evidence type="ECO:0000313" key="3">
    <source>
        <dbReference type="Proteomes" id="UP000321230"/>
    </source>
</evidence>
<evidence type="ECO:0008006" key="4">
    <source>
        <dbReference type="Google" id="ProtNLM"/>
    </source>
</evidence>
<gene>
    <name evidence="2" type="ORF">GWA01_24900</name>
</gene>
<accession>A0A511B2N9</accession>
<evidence type="ECO:0000256" key="1">
    <source>
        <dbReference type="SAM" id="SignalP"/>
    </source>
</evidence>
<feature type="signal peptide" evidence="1">
    <location>
        <begin position="1"/>
        <end position="30"/>
    </location>
</feature>
<sequence>MGHIMKISGFALSSFLFAIAPFLSGGAALADDIHMAQTRFGLADGSDNVLKVNGHLTTPEIDGNSGMFVEKITQTADADYLLLTDVGGTACPALFSIVKVTGTSATPMAWFGNCDDEPQRAIVPGKSVTLTFPAFRPLRFKGTPAVTYVYDIPTGVLKRDGKAVPTACKGKCE</sequence>
<proteinExistence type="predicted"/>
<dbReference type="Proteomes" id="UP000321230">
    <property type="component" value="Unassembled WGS sequence"/>
</dbReference>
<name>A0A511B2N9_9PROT</name>
<organism evidence="2 3">
    <name type="scientific">Gluconobacter wancherniae NBRC 103581</name>
    <dbReference type="NCBI Taxonomy" id="656744"/>
    <lineage>
        <taxon>Bacteria</taxon>
        <taxon>Pseudomonadati</taxon>
        <taxon>Pseudomonadota</taxon>
        <taxon>Alphaproteobacteria</taxon>
        <taxon>Acetobacterales</taxon>
        <taxon>Acetobacteraceae</taxon>
        <taxon>Gluconobacter</taxon>
    </lineage>
</organism>
<reference evidence="2 3" key="1">
    <citation type="submission" date="2019-07" db="EMBL/GenBank/DDBJ databases">
        <title>Whole genome shotgun sequence of Gluconobacter wancherniae NBRC 103581.</title>
        <authorList>
            <person name="Hosoyama A."/>
            <person name="Uohara A."/>
            <person name="Ohji S."/>
            <person name="Ichikawa N."/>
        </authorList>
    </citation>
    <scope>NUCLEOTIDE SEQUENCE [LARGE SCALE GENOMIC DNA]</scope>
    <source>
        <strain evidence="2 3">NBRC 103581</strain>
    </source>
</reference>
<evidence type="ECO:0000313" key="2">
    <source>
        <dbReference type="EMBL" id="GEK94720.1"/>
    </source>
</evidence>
<dbReference type="EMBL" id="BJUZ01000005">
    <property type="protein sequence ID" value="GEK94720.1"/>
    <property type="molecule type" value="Genomic_DNA"/>
</dbReference>
<keyword evidence="1" id="KW-0732">Signal</keyword>
<keyword evidence="3" id="KW-1185">Reference proteome</keyword>
<comment type="caution">
    <text evidence="2">The sequence shown here is derived from an EMBL/GenBank/DDBJ whole genome shotgun (WGS) entry which is preliminary data.</text>
</comment>
<feature type="chain" id="PRO_5022131645" description="Lipoprotein" evidence="1">
    <location>
        <begin position="31"/>
        <end position="173"/>
    </location>
</feature>